<name>X1CR10_9ZZZZ</name>
<dbReference type="Pfam" id="PF10127">
    <property type="entry name" value="RlaP"/>
    <property type="match status" value="1"/>
</dbReference>
<dbReference type="InterPro" id="IPR018775">
    <property type="entry name" value="RlaP"/>
</dbReference>
<proteinExistence type="predicted"/>
<comment type="caution">
    <text evidence="1">The sequence shown here is derived from an EMBL/GenBank/DDBJ whole genome shotgun (WGS) entry which is preliminary data.</text>
</comment>
<evidence type="ECO:0000313" key="1">
    <source>
        <dbReference type="EMBL" id="GAH10257.1"/>
    </source>
</evidence>
<dbReference type="EMBL" id="BART01035031">
    <property type="protein sequence ID" value="GAH10257.1"/>
    <property type="molecule type" value="Genomic_DNA"/>
</dbReference>
<organism evidence="1">
    <name type="scientific">marine sediment metagenome</name>
    <dbReference type="NCBI Taxonomy" id="412755"/>
    <lineage>
        <taxon>unclassified sequences</taxon>
        <taxon>metagenomes</taxon>
        <taxon>ecological metagenomes</taxon>
    </lineage>
</organism>
<accession>X1CR10</accession>
<reference evidence="1" key="1">
    <citation type="journal article" date="2014" name="Front. Microbiol.">
        <title>High frequency of phylogenetically diverse reductive dehalogenase-homologous genes in deep subseafloor sedimentary metagenomes.</title>
        <authorList>
            <person name="Kawai M."/>
            <person name="Futagami T."/>
            <person name="Toyoda A."/>
            <person name="Takaki Y."/>
            <person name="Nishi S."/>
            <person name="Hori S."/>
            <person name="Arai W."/>
            <person name="Tsubouchi T."/>
            <person name="Morono Y."/>
            <person name="Uchiyama I."/>
            <person name="Ito T."/>
            <person name="Fujiyama A."/>
            <person name="Inagaki F."/>
            <person name="Takami H."/>
        </authorList>
    </citation>
    <scope>NUCLEOTIDE SEQUENCE</scope>
    <source>
        <strain evidence="1">Expedition CK06-06</strain>
    </source>
</reference>
<protein>
    <submittedName>
        <fullName evidence="1">Uncharacterized protein</fullName>
    </submittedName>
</protein>
<dbReference type="AlphaFoldDB" id="X1CR10"/>
<feature type="non-terminal residue" evidence="1">
    <location>
        <position position="1"/>
    </location>
</feature>
<sequence length="187" mass="21471">TPNMVDLLFVPVNCVLHSTAIGNLVRESRHTFLSKLCWHKFKGYAYSQLNKMENKTAVGKRVALIEKHGYDTKFGYNVVRLINEVEQLLTTGDMDLQQDKERLRAIREGKWSILQVREYFEEKEKALEALYNSSTLPYKPQEEKIKALLVKCLEMHYGDLSSSELVVPGKAEAALREIQNIIAKVDI</sequence>
<gene>
    <name evidence="1" type="ORF">S01H4_59669</name>
</gene>